<dbReference type="Gene3D" id="2.60.40.10">
    <property type="entry name" value="Immunoglobulins"/>
    <property type="match status" value="1"/>
</dbReference>
<evidence type="ECO:0000256" key="1">
    <source>
        <dbReference type="SAM" id="SignalP"/>
    </source>
</evidence>
<dbReference type="PANTHER" id="PTHR21261">
    <property type="entry name" value="BEAT PROTEIN"/>
    <property type="match status" value="1"/>
</dbReference>
<protein>
    <recommendedName>
        <fullName evidence="2">Ig-like domain-containing protein</fullName>
    </recommendedName>
</protein>
<dbReference type="Proteomes" id="UP000015104">
    <property type="component" value="Unassembled WGS sequence"/>
</dbReference>
<dbReference type="HOGENOM" id="CLU_1385794_0_0_1"/>
<evidence type="ECO:0000313" key="3">
    <source>
        <dbReference type="EnsemblMetazoa" id="tetur03g06720.1"/>
    </source>
</evidence>
<dbReference type="EnsemblMetazoa" id="tetur03g06720.1">
    <property type="protein sequence ID" value="tetur03g06720.1"/>
    <property type="gene ID" value="tetur03g06720"/>
</dbReference>
<reference evidence="3" key="2">
    <citation type="submission" date="2015-06" db="UniProtKB">
        <authorList>
            <consortium name="EnsemblMetazoa"/>
        </authorList>
    </citation>
    <scope>IDENTIFICATION</scope>
</reference>
<feature type="signal peptide" evidence="1">
    <location>
        <begin position="1"/>
        <end position="23"/>
    </location>
</feature>
<dbReference type="SUPFAM" id="SSF48726">
    <property type="entry name" value="Immunoglobulin"/>
    <property type="match status" value="1"/>
</dbReference>
<dbReference type="InterPro" id="IPR007110">
    <property type="entry name" value="Ig-like_dom"/>
</dbReference>
<dbReference type="PANTHER" id="PTHR21261:SF15">
    <property type="entry name" value="BEATEN PATH IIIA, ISOFORM D-RELATED"/>
    <property type="match status" value="1"/>
</dbReference>
<reference evidence="4" key="1">
    <citation type="submission" date="2011-08" db="EMBL/GenBank/DDBJ databases">
        <authorList>
            <person name="Rombauts S."/>
        </authorList>
    </citation>
    <scope>NUCLEOTIDE SEQUENCE</scope>
    <source>
        <strain evidence="4">London</strain>
    </source>
</reference>
<name>T1K077_TETUR</name>
<dbReference type="InterPro" id="IPR013783">
    <property type="entry name" value="Ig-like_fold"/>
</dbReference>
<organism evidence="3 4">
    <name type="scientific">Tetranychus urticae</name>
    <name type="common">Two-spotted spider mite</name>
    <dbReference type="NCBI Taxonomy" id="32264"/>
    <lineage>
        <taxon>Eukaryota</taxon>
        <taxon>Metazoa</taxon>
        <taxon>Ecdysozoa</taxon>
        <taxon>Arthropoda</taxon>
        <taxon>Chelicerata</taxon>
        <taxon>Arachnida</taxon>
        <taxon>Acari</taxon>
        <taxon>Acariformes</taxon>
        <taxon>Trombidiformes</taxon>
        <taxon>Prostigmata</taxon>
        <taxon>Eleutherengona</taxon>
        <taxon>Raphignathae</taxon>
        <taxon>Tetranychoidea</taxon>
        <taxon>Tetranychidae</taxon>
        <taxon>Tetranychus</taxon>
    </lineage>
</organism>
<keyword evidence="1" id="KW-0732">Signal</keyword>
<feature type="domain" description="Ig-like" evidence="2">
    <location>
        <begin position="37"/>
        <end position="128"/>
    </location>
</feature>
<evidence type="ECO:0000313" key="4">
    <source>
        <dbReference type="Proteomes" id="UP000015104"/>
    </source>
</evidence>
<proteinExistence type="predicted"/>
<evidence type="ECO:0000259" key="2">
    <source>
        <dbReference type="PROSITE" id="PS50835"/>
    </source>
</evidence>
<dbReference type="InterPro" id="IPR036179">
    <property type="entry name" value="Ig-like_dom_sf"/>
</dbReference>
<feature type="chain" id="PRO_5007729112" description="Ig-like domain-containing protein" evidence="1">
    <location>
        <begin position="24"/>
        <end position="175"/>
    </location>
</feature>
<keyword evidence="4" id="KW-1185">Reference proteome</keyword>
<dbReference type="EMBL" id="CAEY01001133">
    <property type="status" value="NOT_ANNOTATED_CDS"/>
    <property type="molecule type" value="Genomic_DNA"/>
</dbReference>
<dbReference type="AlphaFoldDB" id="T1K077"/>
<accession>T1K077</accession>
<sequence>MENIFHHIINSFFLLTCLQVVKSLRISEFIVPRNAFEGSDARIICSYDLEGYPLYTLKWYRNEEEFFRYEPKAKEPYMYLPVKGIKINRSNSTHILLSNVNKFTEGSFACEVSTDIQFQTLHQESHLTIVASRSSDNLSTYSSRNVITVLLLLQLMVSHQIIKSHFSVNLNVGNS</sequence>
<dbReference type="PROSITE" id="PS50835">
    <property type="entry name" value="IG_LIKE"/>
    <property type="match status" value="1"/>
</dbReference>